<accession>A0A0P6XTU0</accession>
<name>A0A0P6XTU0_9CHLR</name>
<dbReference type="RefSeq" id="WP_054537352.1">
    <property type="nucleotide sequence ID" value="NZ_LGKP01000042.1"/>
</dbReference>
<gene>
    <name evidence="2" type="ORF">SE18_25790</name>
</gene>
<dbReference type="AlphaFoldDB" id="A0A0P6XTU0"/>
<comment type="caution">
    <text evidence="2">The sequence shown here is derived from an EMBL/GenBank/DDBJ whole genome shotgun (WGS) entry which is preliminary data.</text>
</comment>
<sequence>MKVLVATNETQGQRLNDFCWTNMYEPVGFSSECDREDVDGRCGCRRCMVGMLTGKTTTTMTIIDDPTATAQTLKELLHQRMITGGWDKFLSTEELQAIIDEEIDILIAVANFFTLGSIVERRGDQFHTRIPRT</sequence>
<feature type="domain" description="DUF7715" evidence="1">
    <location>
        <begin position="1"/>
        <end position="129"/>
    </location>
</feature>
<dbReference type="STRING" id="70996.SE18_25790"/>
<dbReference type="EMBL" id="LGKP01000042">
    <property type="protein sequence ID" value="KPL79997.1"/>
    <property type="molecule type" value="Genomic_DNA"/>
</dbReference>
<protein>
    <recommendedName>
        <fullName evidence="1">DUF7715 domain-containing protein</fullName>
    </recommendedName>
</protein>
<dbReference type="InterPro" id="IPR056132">
    <property type="entry name" value="DUF7715"/>
</dbReference>
<dbReference type="Pfam" id="PF24831">
    <property type="entry name" value="DUF7715"/>
    <property type="match status" value="1"/>
</dbReference>
<evidence type="ECO:0000259" key="1">
    <source>
        <dbReference type="Pfam" id="PF24831"/>
    </source>
</evidence>
<evidence type="ECO:0000313" key="2">
    <source>
        <dbReference type="EMBL" id="KPL79997.1"/>
    </source>
</evidence>
<keyword evidence="3" id="KW-1185">Reference proteome</keyword>
<organism evidence="2 3">
    <name type="scientific">Herpetosiphon geysericola</name>
    <dbReference type="NCBI Taxonomy" id="70996"/>
    <lineage>
        <taxon>Bacteria</taxon>
        <taxon>Bacillati</taxon>
        <taxon>Chloroflexota</taxon>
        <taxon>Chloroflexia</taxon>
        <taxon>Herpetosiphonales</taxon>
        <taxon>Herpetosiphonaceae</taxon>
        <taxon>Herpetosiphon</taxon>
    </lineage>
</organism>
<proteinExistence type="predicted"/>
<evidence type="ECO:0000313" key="3">
    <source>
        <dbReference type="Proteomes" id="UP000050277"/>
    </source>
</evidence>
<dbReference type="Proteomes" id="UP000050277">
    <property type="component" value="Unassembled WGS sequence"/>
</dbReference>
<reference evidence="2 3" key="1">
    <citation type="submission" date="2015-07" db="EMBL/GenBank/DDBJ databases">
        <title>Whole genome sequence of Herpetosiphon geysericola DSM 7119.</title>
        <authorList>
            <person name="Hemp J."/>
            <person name="Ward L.M."/>
            <person name="Pace L.A."/>
            <person name="Fischer W.W."/>
        </authorList>
    </citation>
    <scope>NUCLEOTIDE SEQUENCE [LARGE SCALE GENOMIC DNA]</scope>
    <source>
        <strain evidence="2 3">DSM 7119</strain>
    </source>
</reference>
<dbReference type="OrthoDB" id="3476326at2"/>